<sequence length="500" mass="57276">MAKTDSYVVTLELELTPEQEKYLRRCENVVREIENGCKGLCLRRLRGLRSDPRWRHAAARFGELHEKKKKTAEEKAELELVQITIGKLKRKFHLTEYQLHEDAAEMRSHFGKTISINEAQKAATRAFRAFERLRKGEAHRLNYKRRGMPVTIENKSNSFGFREKDGKLLGLYGFAAKFRIDPKDLLAQDTFKDRTKYVRIYRREIRGRWRWFCQLVKEGTPRRKPKTAVGQSTHPVGCDQGPSSVAAVVAATHEALIAPLPTGVNEREEKRIRHDQKVADRALRLNNPDCFDEKNNWIKGKKAVRSKTYERRQARARNLRRKQVVRRTQEANKLSKCLIAMGVDIRTEDHGFKSMAARSKETTINKKNGKINSKKRFGSSILRHAPAAFRSTTAQKLAAVILPSGERAKLGLVRTEKLKASQLDPLTGEYRKKKLSERWTEVGGRLVQRDLLSAFILAHTTGEKLDTVDLEACRRDWSAFLEAHDAAIKAADKKSLKGVM</sequence>
<dbReference type="KEGG" id="sutt:SUTMEG_08920"/>
<reference evidence="1 2" key="1">
    <citation type="journal article" date="2018" name="Int. J. Syst. Evol. Microbiol.">
        <title>Mesosutterella multiformis gen. nov., sp. nov., a member of the family Sutterellaceae and Sutterella megalosphaeroides sp. nov., isolated from human faeces.</title>
        <authorList>
            <person name="Sakamoto M."/>
            <person name="Ikeyama N."/>
            <person name="Kunihiro T."/>
            <person name="Iino T."/>
            <person name="Yuki M."/>
            <person name="Ohkuma M."/>
        </authorList>
    </citation>
    <scope>NUCLEOTIDE SEQUENCE [LARGE SCALE GENOMIC DNA]</scope>
    <source>
        <strain evidence="1 2">6FBBBH3</strain>
    </source>
</reference>
<proteinExistence type="predicted"/>
<dbReference type="Proteomes" id="UP000271003">
    <property type="component" value="Chromosome"/>
</dbReference>
<dbReference type="AlphaFoldDB" id="A0A2Z6I961"/>
<dbReference type="OrthoDB" id="9154102at2"/>
<dbReference type="RefSeq" id="WP_120176653.1">
    <property type="nucleotide sequence ID" value="NZ_AP018786.1"/>
</dbReference>
<accession>A0A2Z6I961</accession>
<evidence type="ECO:0000313" key="2">
    <source>
        <dbReference type="Proteomes" id="UP000271003"/>
    </source>
</evidence>
<keyword evidence="2" id="KW-1185">Reference proteome</keyword>
<organism evidence="1 2">
    <name type="scientific">Sutterella megalosphaeroides</name>
    <dbReference type="NCBI Taxonomy" id="2494234"/>
    <lineage>
        <taxon>Bacteria</taxon>
        <taxon>Pseudomonadati</taxon>
        <taxon>Pseudomonadota</taxon>
        <taxon>Betaproteobacteria</taxon>
        <taxon>Burkholderiales</taxon>
        <taxon>Sutterellaceae</taxon>
        <taxon>Sutterella</taxon>
    </lineage>
</organism>
<dbReference type="EMBL" id="AP018786">
    <property type="protein sequence ID" value="BBF23001.1"/>
    <property type="molecule type" value="Genomic_DNA"/>
</dbReference>
<gene>
    <name evidence="1" type="ORF">SUTMEG_08920</name>
</gene>
<evidence type="ECO:0000313" key="1">
    <source>
        <dbReference type="EMBL" id="BBF23001.1"/>
    </source>
</evidence>
<protein>
    <recommendedName>
        <fullName evidence="3">Transposase</fullName>
    </recommendedName>
</protein>
<evidence type="ECO:0008006" key="3">
    <source>
        <dbReference type="Google" id="ProtNLM"/>
    </source>
</evidence>
<name>A0A2Z6I961_9BURK</name>